<dbReference type="Proteomes" id="UP000271162">
    <property type="component" value="Unassembled WGS sequence"/>
</dbReference>
<accession>A0A0N4XLD8</accession>
<reference evidence="3" key="1">
    <citation type="submission" date="2017-02" db="UniProtKB">
        <authorList>
            <consortium name="WormBaseParasite"/>
        </authorList>
    </citation>
    <scope>IDENTIFICATION</scope>
</reference>
<evidence type="ECO:0000313" key="1">
    <source>
        <dbReference type="EMBL" id="VDL66930.1"/>
    </source>
</evidence>
<organism evidence="3">
    <name type="scientific">Nippostrongylus brasiliensis</name>
    <name type="common">Rat hookworm</name>
    <dbReference type="NCBI Taxonomy" id="27835"/>
    <lineage>
        <taxon>Eukaryota</taxon>
        <taxon>Metazoa</taxon>
        <taxon>Ecdysozoa</taxon>
        <taxon>Nematoda</taxon>
        <taxon>Chromadorea</taxon>
        <taxon>Rhabditida</taxon>
        <taxon>Rhabditina</taxon>
        <taxon>Rhabditomorpha</taxon>
        <taxon>Strongyloidea</taxon>
        <taxon>Heligmosomidae</taxon>
        <taxon>Nippostrongylus</taxon>
    </lineage>
</organism>
<evidence type="ECO:0000313" key="2">
    <source>
        <dbReference type="Proteomes" id="UP000271162"/>
    </source>
</evidence>
<protein>
    <submittedName>
        <fullName evidence="3">Rhodanese domain-containing protein</fullName>
    </submittedName>
</protein>
<gene>
    <name evidence="1" type="ORF">NBR_LOCUS3341</name>
</gene>
<name>A0A0N4XLD8_NIPBR</name>
<sequence>MVSEQLKDVMDRRGHEVMRKANGRVEPLDKFLWRAELKGGVILDVRSSREGEEVFARTMAQAGHSVRL</sequence>
<dbReference type="EMBL" id="UYSL01004902">
    <property type="protein sequence ID" value="VDL66930.1"/>
    <property type="molecule type" value="Genomic_DNA"/>
</dbReference>
<dbReference type="AlphaFoldDB" id="A0A0N4XLD8"/>
<proteinExistence type="predicted"/>
<evidence type="ECO:0000313" key="3">
    <source>
        <dbReference type="WBParaSite" id="NBR_0000334001-mRNA-1"/>
    </source>
</evidence>
<keyword evidence="2" id="KW-1185">Reference proteome</keyword>
<reference evidence="1 2" key="2">
    <citation type="submission" date="2018-11" db="EMBL/GenBank/DDBJ databases">
        <authorList>
            <consortium name="Pathogen Informatics"/>
        </authorList>
    </citation>
    <scope>NUCLEOTIDE SEQUENCE [LARGE SCALE GENOMIC DNA]</scope>
</reference>
<dbReference type="WBParaSite" id="NBR_0000334001-mRNA-1">
    <property type="protein sequence ID" value="NBR_0000334001-mRNA-1"/>
    <property type="gene ID" value="NBR_0000334001"/>
</dbReference>